<dbReference type="Gene3D" id="1.10.1270.20">
    <property type="entry name" value="tRNA(m1g37)methyltransferase, domain 2"/>
    <property type="match status" value="1"/>
</dbReference>
<feature type="domain" description="tRNA (guanine-N(1)-)-methyltransferase C-terminal" evidence="18">
    <location>
        <begin position="246"/>
        <end position="435"/>
    </location>
</feature>
<dbReference type="NCBIfam" id="TIGR00088">
    <property type="entry name" value="trmD"/>
    <property type="match status" value="1"/>
</dbReference>
<comment type="subunit">
    <text evidence="4 15 16">Homodimer.</text>
</comment>
<keyword evidence="11 15" id="KW-0819">tRNA processing</keyword>
<evidence type="ECO:0000256" key="12">
    <source>
        <dbReference type="ARBA" id="ARBA00029736"/>
    </source>
</evidence>
<dbReference type="InterPro" id="IPR016009">
    <property type="entry name" value="tRNA_MeTrfase_TRMD/TRM10"/>
</dbReference>
<keyword evidence="8 15" id="KW-0489">Methyltransferase</keyword>
<dbReference type="HAMAP" id="MF_00605">
    <property type="entry name" value="TrmD"/>
    <property type="match status" value="1"/>
</dbReference>
<sequence>MRFTILTLFPEFFQGPLTCAQMARAREAGIVDFALVNPRDFSTGRYCHVDDRPYGGGPGMVMQPEPLERALASVERPGRKIVLAPSGRQLTQSLARELAREEALTLVCGRYEGIDERLIEAEGLEAIGVGEAVLNGGEAAALCLVEAVARLLPGFMGKEESGEDESFSHGLLEHPHYTRPEEYLGRAVPEVLRGGSHAAIARWRREASLARTLARRPEMLREAPLDGADINFLRGLAHPAALGRGLFLCLLHHPVLDKAGKTATVSLTNLDIHDMCRVSRTYELGGAFFVTPLDDQRELGQRLLDHWTEGPGGQANPDRGQALRLGRMAASLDEVLERVAARTGRTPRLVATSARAGYRVRRGRKERMIAFTPPGVVRGWLEREPVVLVLGTGHGLAPEVLERSDAVLTPVRGFSRYNHLPVRAAAAILADRLLGDAG</sequence>
<dbReference type="NCBIfam" id="NF000648">
    <property type="entry name" value="PRK00026.1"/>
    <property type="match status" value="1"/>
</dbReference>
<keyword evidence="7 15" id="KW-0963">Cytoplasm</keyword>
<comment type="function">
    <text evidence="1 15 16">Specifically methylates guanosine-37 in various tRNAs.</text>
</comment>
<dbReference type="GO" id="GO:0002939">
    <property type="term" value="P:tRNA N1-guanine methylation"/>
    <property type="evidence" value="ECO:0007669"/>
    <property type="project" value="TreeGrafter"/>
</dbReference>
<evidence type="ECO:0000256" key="16">
    <source>
        <dbReference type="RuleBase" id="RU003464"/>
    </source>
</evidence>
<dbReference type="InterPro" id="IPR023148">
    <property type="entry name" value="tRNA_m1G_MeTrfase_C_sf"/>
</dbReference>
<name>A0A238ZWG1_9BACT</name>
<evidence type="ECO:0000256" key="15">
    <source>
        <dbReference type="HAMAP-Rule" id="MF_00605"/>
    </source>
</evidence>
<dbReference type="Proteomes" id="UP000198324">
    <property type="component" value="Unassembled WGS sequence"/>
</dbReference>
<dbReference type="RefSeq" id="WP_089273598.1">
    <property type="nucleotide sequence ID" value="NZ_FZOC01000003.1"/>
</dbReference>
<evidence type="ECO:0000256" key="10">
    <source>
        <dbReference type="ARBA" id="ARBA00022691"/>
    </source>
</evidence>
<dbReference type="Gene3D" id="3.40.1280.10">
    <property type="match status" value="2"/>
</dbReference>
<dbReference type="PANTHER" id="PTHR46417">
    <property type="entry name" value="TRNA (GUANINE-N(1)-)-METHYLTRANSFERASE"/>
    <property type="match status" value="1"/>
</dbReference>
<evidence type="ECO:0000256" key="1">
    <source>
        <dbReference type="ARBA" id="ARBA00002634"/>
    </source>
</evidence>
<keyword evidence="9 15" id="KW-0808">Transferase</keyword>
<proteinExistence type="inferred from homology"/>
<dbReference type="CDD" id="cd18080">
    <property type="entry name" value="TrmD-like"/>
    <property type="match status" value="1"/>
</dbReference>
<evidence type="ECO:0000256" key="6">
    <source>
        <dbReference type="ARBA" id="ARBA00014679"/>
    </source>
</evidence>
<evidence type="ECO:0000256" key="3">
    <source>
        <dbReference type="ARBA" id="ARBA00007630"/>
    </source>
</evidence>
<evidence type="ECO:0000256" key="2">
    <source>
        <dbReference type="ARBA" id="ARBA00004496"/>
    </source>
</evidence>
<dbReference type="OrthoDB" id="9807416at2"/>
<evidence type="ECO:0000256" key="8">
    <source>
        <dbReference type="ARBA" id="ARBA00022603"/>
    </source>
</evidence>
<dbReference type="EC" id="2.1.1.228" evidence="5 15"/>
<evidence type="ECO:0000256" key="11">
    <source>
        <dbReference type="ARBA" id="ARBA00022694"/>
    </source>
</evidence>
<dbReference type="EMBL" id="FZOC01000003">
    <property type="protein sequence ID" value="SNR87331.1"/>
    <property type="molecule type" value="Genomic_DNA"/>
</dbReference>
<evidence type="ECO:0000256" key="4">
    <source>
        <dbReference type="ARBA" id="ARBA00011738"/>
    </source>
</evidence>
<gene>
    <name evidence="15" type="primary">trmD</name>
    <name evidence="19" type="ORF">SAMN04488503_1643</name>
</gene>
<dbReference type="GO" id="GO:0005829">
    <property type="term" value="C:cytosol"/>
    <property type="evidence" value="ECO:0007669"/>
    <property type="project" value="TreeGrafter"/>
</dbReference>
<feature type="binding site" evidence="15">
    <location>
        <position position="109"/>
    </location>
    <ligand>
        <name>S-adenosyl-L-methionine</name>
        <dbReference type="ChEBI" id="CHEBI:59789"/>
    </ligand>
</feature>
<feature type="domain" description="tRNA methyltransferase TRMD/TRM10-type" evidence="17">
    <location>
        <begin position="1"/>
        <end position="221"/>
    </location>
</feature>
<dbReference type="SUPFAM" id="SSF75217">
    <property type="entry name" value="alpha/beta knot"/>
    <property type="match status" value="1"/>
</dbReference>
<evidence type="ECO:0000313" key="20">
    <source>
        <dbReference type="Proteomes" id="UP000198324"/>
    </source>
</evidence>
<evidence type="ECO:0000256" key="9">
    <source>
        <dbReference type="ARBA" id="ARBA00022679"/>
    </source>
</evidence>
<dbReference type="GO" id="GO:0052906">
    <property type="term" value="F:tRNA (guanine(37)-N1)-methyltransferase activity"/>
    <property type="evidence" value="ECO:0007669"/>
    <property type="project" value="UniProtKB-UniRule"/>
</dbReference>
<accession>A0A238ZWG1</accession>
<evidence type="ECO:0000256" key="13">
    <source>
        <dbReference type="ARBA" id="ARBA00033392"/>
    </source>
</evidence>
<dbReference type="PANTHER" id="PTHR46417:SF1">
    <property type="entry name" value="TRNA (GUANINE-N(1)-)-METHYLTRANSFERASE"/>
    <property type="match status" value="1"/>
</dbReference>
<keyword evidence="20" id="KW-1185">Reference proteome</keyword>
<comment type="subcellular location">
    <subcellularLocation>
        <location evidence="2 15 16">Cytoplasm</location>
    </subcellularLocation>
</comment>
<organism evidence="19 20">
    <name type="scientific">Humidesulfovibrio mexicanus</name>
    <dbReference type="NCBI Taxonomy" id="147047"/>
    <lineage>
        <taxon>Bacteria</taxon>
        <taxon>Pseudomonadati</taxon>
        <taxon>Thermodesulfobacteriota</taxon>
        <taxon>Desulfovibrionia</taxon>
        <taxon>Desulfovibrionales</taxon>
        <taxon>Desulfovibrionaceae</taxon>
        <taxon>Humidesulfovibrio</taxon>
    </lineage>
</organism>
<dbReference type="Pfam" id="PF01746">
    <property type="entry name" value="tRNA_m1G_MT"/>
    <property type="match status" value="1"/>
</dbReference>
<evidence type="ECO:0000313" key="19">
    <source>
        <dbReference type="EMBL" id="SNR87331.1"/>
    </source>
</evidence>
<evidence type="ECO:0000256" key="5">
    <source>
        <dbReference type="ARBA" id="ARBA00012807"/>
    </source>
</evidence>
<keyword evidence="10 15" id="KW-0949">S-adenosyl-L-methionine</keyword>
<dbReference type="InterPro" id="IPR002649">
    <property type="entry name" value="tRNA_m1G_MeTrfase_TrmD"/>
</dbReference>
<dbReference type="InterPro" id="IPR029026">
    <property type="entry name" value="tRNA_m1G_MTases_N"/>
</dbReference>
<dbReference type="AlphaFoldDB" id="A0A238ZWG1"/>
<reference evidence="19 20" key="1">
    <citation type="submission" date="2017-06" db="EMBL/GenBank/DDBJ databases">
        <authorList>
            <person name="Kim H.J."/>
            <person name="Triplett B.A."/>
        </authorList>
    </citation>
    <scope>NUCLEOTIDE SEQUENCE [LARGE SCALE GENOMIC DNA]</scope>
    <source>
        <strain evidence="19 20">DSM 13116</strain>
    </source>
</reference>
<comment type="catalytic activity">
    <reaction evidence="14 15 16">
        <text>guanosine(37) in tRNA + S-adenosyl-L-methionine = N(1)-methylguanosine(37) in tRNA + S-adenosyl-L-homocysteine + H(+)</text>
        <dbReference type="Rhea" id="RHEA:36899"/>
        <dbReference type="Rhea" id="RHEA-COMP:10145"/>
        <dbReference type="Rhea" id="RHEA-COMP:10147"/>
        <dbReference type="ChEBI" id="CHEBI:15378"/>
        <dbReference type="ChEBI" id="CHEBI:57856"/>
        <dbReference type="ChEBI" id="CHEBI:59789"/>
        <dbReference type="ChEBI" id="CHEBI:73542"/>
        <dbReference type="ChEBI" id="CHEBI:74269"/>
        <dbReference type="EC" id="2.1.1.228"/>
    </reaction>
</comment>
<evidence type="ECO:0000256" key="14">
    <source>
        <dbReference type="ARBA" id="ARBA00047783"/>
    </source>
</evidence>
<dbReference type="CDD" id="cd18085">
    <property type="entry name" value="TM1570-like"/>
    <property type="match status" value="1"/>
</dbReference>
<evidence type="ECO:0000259" key="17">
    <source>
        <dbReference type="Pfam" id="PF01746"/>
    </source>
</evidence>
<evidence type="ECO:0000259" key="18">
    <source>
        <dbReference type="Pfam" id="PF09936"/>
    </source>
</evidence>
<comment type="similarity">
    <text evidence="3 15 16">Belongs to the RNA methyltransferase TrmD family.</text>
</comment>
<dbReference type="Pfam" id="PF09936">
    <property type="entry name" value="Methyltrn_RNA_4"/>
    <property type="match status" value="1"/>
</dbReference>
<protein>
    <recommendedName>
        <fullName evidence="6 15">tRNA (guanine-N(1)-)-methyltransferase</fullName>
        <ecNumber evidence="5 15">2.1.1.228</ecNumber>
    </recommendedName>
    <alternativeName>
        <fullName evidence="12 15">M1G-methyltransferase</fullName>
    </alternativeName>
    <alternativeName>
        <fullName evidence="13 15">tRNA [GM37] methyltransferase</fullName>
    </alternativeName>
</protein>
<evidence type="ECO:0000256" key="7">
    <source>
        <dbReference type="ARBA" id="ARBA00022490"/>
    </source>
</evidence>
<dbReference type="InterPro" id="IPR019230">
    <property type="entry name" value="RNA_MeTrfase_C_dom"/>
</dbReference>
<comment type="caution">
    <text evidence="15">Lacks conserved residue(s) required for the propagation of feature annotation.</text>
</comment>
<dbReference type="InterPro" id="IPR029028">
    <property type="entry name" value="Alpha/beta_knot_MTases"/>
</dbReference>